<name>A0ABD0P8S7_CIRMR</name>
<evidence type="ECO:0000259" key="1">
    <source>
        <dbReference type="Pfam" id="PF01067"/>
    </source>
</evidence>
<dbReference type="EMBL" id="JAMKFB020000017">
    <property type="protein sequence ID" value="KAL0170488.1"/>
    <property type="molecule type" value="Genomic_DNA"/>
</dbReference>
<evidence type="ECO:0000313" key="3">
    <source>
        <dbReference type="Proteomes" id="UP001529510"/>
    </source>
</evidence>
<sequence>MNPQFRVRIEKLDAECASGQCPENILVSLMQIHEKRYRSLVSNYGIGFSVYL</sequence>
<comment type="caution">
    <text evidence="2">The sequence shown here is derived from an EMBL/GenBank/DDBJ whole genome shotgun (WGS) entry which is preliminary data.</text>
</comment>
<protein>
    <recommendedName>
        <fullName evidence="1">Peptidase C2 calpain large subunit domain-containing protein</fullName>
    </recommendedName>
</protein>
<feature type="non-terminal residue" evidence="2">
    <location>
        <position position="52"/>
    </location>
</feature>
<keyword evidence="3" id="KW-1185">Reference proteome</keyword>
<dbReference type="SUPFAM" id="SSF49758">
    <property type="entry name" value="Calpain large subunit, middle domain (domain III)"/>
    <property type="match status" value="1"/>
</dbReference>
<dbReference type="AlphaFoldDB" id="A0ABD0P8S7"/>
<evidence type="ECO:0000313" key="2">
    <source>
        <dbReference type="EMBL" id="KAL0170488.1"/>
    </source>
</evidence>
<accession>A0ABD0P8S7</accession>
<organism evidence="2 3">
    <name type="scientific">Cirrhinus mrigala</name>
    <name type="common">Mrigala</name>
    <dbReference type="NCBI Taxonomy" id="683832"/>
    <lineage>
        <taxon>Eukaryota</taxon>
        <taxon>Metazoa</taxon>
        <taxon>Chordata</taxon>
        <taxon>Craniata</taxon>
        <taxon>Vertebrata</taxon>
        <taxon>Euteleostomi</taxon>
        <taxon>Actinopterygii</taxon>
        <taxon>Neopterygii</taxon>
        <taxon>Teleostei</taxon>
        <taxon>Ostariophysi</taxon>
        <taxon>Cypriniformes</taxon>
        <taxon>Cyprinidae</taxon>
        <taxon>Labeoninae</taxon>
        <taxon>Labeonini</taxon>
        <taxon>Cirrhinus</taxon>
    </lineage>
</organism>
<dbReference type="Pfam" id="PF01067">
    <property type="entry name" value="Calpain_III"/>
    <property type="match status" value="1"/>
</dbReference>
<proteinExistence type="predicted"/>
<reference evidence="2 3" key="1">
    <citation type="submission" date="2024-05" db="EMBL/GenBank/DDBJ databases">
        <title>Genome sequencing and assembly of Indian major carp, Cirrhinus mrigala (Hamilton, 1822).</title>
        <authorList>
            <person name="Mohindra V."/>
            <person name="Chowdhury L.M."/>
            <person name="Lal K."/>
            <person name="Jena J.K."/>
        </authorList>
    </citation>
    <scope>NUCLEOTIDE SEQUENCE [LARGE SCALE GENOMIC DNA]</scope>
    <source>
        <strain evidence="2">CM1030</strain>
        <tissue evidence="2">Blood</tissue>
    </source>
</reference>
<dbReference type="Proteomes" id="UP001529510">
    <property type="component" value="Unassembled WGS sequence"/>
</dbReference>
<dbReference type="Gene3D" id="2.60.120.380">
    <property type="match status" value="1"/>
</dbReference>
<feature type="domain" description="Peptidase C2 calpain large subunit" evidence="1">
    <location>
        <begin position="1"/>
        <end position="51"/>
    </location>
</feature>
<gene>
    <name evidence="2" type="ORF">M9458_035084</name>
</gene>
<dbReference type="InterPro" id="IPR036213">
    <property type="entry name" value="Calpain_III_sf"/>
</dbReference>
<dbReference type="InterPro" id="IPR022682">
    <property type="entry name" value="Calpain_domain_III"/>
</dbReference>